<evidence type="ECO:0000256" key="1">
    <source>
        <dbReference type="SAM" id="MobiDB-lite"/>
    </source>
</evidence>
<dbReference type="Pfam" id="PF13845">
    <property type="entry name" value="Septum_form"/>
    <property type="match status" value="1"/>
</dbReference>
<organism evidence="5 6">
    <name type="scientific">Actinoplanes lobatus</name>
    <dbReference type="NCBI Taxonomy" id="113568"/>
    <lineage>
        <taxon>Bacteria</taxon>
        <taxon>Bacillati</taxon>
        <taxon>Actinomycetota</taxon>
        <taxon>Actinomycetes</taxon>
        <taxon>Micromonosporales</taxon>
        <taxon>Micromonosporaceae</taxon>
        <taxon>Actinoplanes</taxon>
    </lineage>
</organism>
<evidence type="ECO:0000313" key="4">
    <source>
        <dbReference type="EMBL" id="GIE37776.1"/>
    </source>
</evidence>
<evidence type="ECO:0000256" key="2">
    <source>
        <dbReference type="SAM" id="Phobius"/>
    </source>
</evidence>
<gene>
    <name evidence="4" type="ORF">Alo02nite_06740</name>
    <name evidence="5" type="ORF">BJ964_007405</name>
</gene>
<comment type="caution">
    <text evidence="5">The sequence shown here is derived from an EMBL/GenBank/DDBJ whole genome shotgun (WGS) entry which is preliminary data.</text>
</comment>
<feature type="domain" description="Septum formation-related" evidence="3">
    <location>
        <begin position="122"/>
        <end position="183"/>
    </location>
</feature>
<dbReference type="Proteomes" id="UP000631312">
    <property type="component" value="Unassembled WGS sequence"/>
</dbReference>
<name>A0A7W7MK37_9ACTN</name>
<evidence type="ECO:0000259" key="3">
    <source>
        <dbReference type="Pfam" id="PF13845"/>
    </source>
</evidence>
<feature type="region of interest" description="Disordered" evidence="1">
    <location>
        <begin position="1"/>
        <end position="26"/>
    </location>
</feature>
<evidence type="ECO:0000313" key="5">
    <source>
        <dbReference type="EMBL" id="MBB4753244.1"/>
    </source>
</evidence>
<keyword evidence="7" id="KW-1185">Reference proteome</keyword>
<dbReference type="RefSeq" id="WP_188124967.1">
    <property type="nucleotide sequence ID" value="NZ_BOMP01000010.1"/>
</dbReference>
<keyword evidence="2" id="KW-0812">Transmembrane</keyword>
<dbReference type="InterPro" id="IPR026004">
    <property type="entry name" value="Septum_form"/>
</dbReference>
<keyword evidence="2" id="KW-1133">Transmembrane helix</keyword>
<dbReference type="Proteomes" id="UP000590511">
    <property type="component" value="Unassembled WGS sequence"/>
</dbReference>
<feature type="transmembrane region" description="Helical" evidence="2">
    <location>
        <begin position="69"/>
        <end position="94"/>
    </location>
</feature>
<protein>
    <recommendedName>
        <fullName evidence="3">Septum formation-related domain-containing protein</fullName>
    </recommendedName>
</protein>
<evidence type="ECO:0000313" key="6">
    <source>
        <dbReference type="Proteomes" id="UP000590511"/>
    </source>
</evidence>
<sequence>MDQQSHPPAQFGYAPPPPPPGPQWNGKTNGFSIAALTMSLLGCFGIFTIVFGIVGLNQSRRNGDKRGKVFAIIALSITGLWILVFAVAIGVAVARDIADGPDRDAAGVIRGERSISLSDLRAGDCAKDLEEQTGTSVDVLPCSSPHSSEVIAVFDLPATGVTDPEAAAEAGCEKAYETYTGQKVPEDAKFFLFTARMAELGTTDDPTVLCFAHQLTGTTTGSLKR</sequence>
<reference evidence="4 7" key="2">
    <citation type="submission" date="2021-01" db="EMBL/GenBank/DDBJ databases">
        <title>Whole genome shotgun sequence of Actinoplanes lobatus NBRC 12513.</title>
        <authorList>
            <person name="Komaki H."/>
            <person name="Tamura T."/>
        </authorList>
    </citation>
    <scope>NUCLEOTIDE SEQUENCE [LARGE SCALE GENOMIC DNA]</scope>
    <source>
        <strain evidence="4 7">NBRC 12513</strain>
    </source>
</reference>
<reference evidence="5 6" key="1">
    <citation type="submission" date="2020-08" db="EMBL/GenBank/DDBJ databases">
        <title>Sequencing the genomes of 1000 actinobacteria strains.</title>
        <authorList>
            <person name="Klenk H.-P."/>
        </authorList>
    </citation>
    <scope>NUCLEOTIDE SEQUENCE [LARGE SCALE GENOMIC DNA]</scope>
    <source>
        <strain evidence="5 6">DSM 43150</strain>
    </source>
</reference>
<feature type="transmembrane region" description="Helical" evidence="2">
    <location>
        <begin position="31"/>
        <end position="57"/>
    </location>
</feature>
<dbReference type="EMBL" id="JACHNC010000001">
    <property type="protein sequence ID" value="MBB4753244.1"/>
    <property type="molecule type" value="Genomic_DNA"/>
</dbReference>
<dbReference type="EMBL" id="BOMP01000010">
    <property type="protein sequence ID" value="GIE37776.1"/>
    <property type="molecule type" value="Genomic_DNA"/>
</dbReference>
<keyword evidence="2" id="KW-0472">Membrane</keyword>
<evidence type="ECO:0000313" key="7">
    <source>
        <dbReference type="Proteomes" id="UP000631312"/>
    </source>
</evidence>
<proteinExistence type="predicted"/>
<dbReference type="AlphaFoldDB" id="A0A7W7MK37"/>
<accession>A0A7W7MK37</accession>